<dbReference type="Proteomes" id="UP000001055">
    <property type="component" value="Unassembled WGS sequence"/>
</dbReference>
<dbReference type="HOGENOM" id="CLU_013364_5_2_1"/>
<dbReference type="GO" id="GO:0016787">
    <property type="term" value="F:hydrolase activity"/>
    <property type="evidence" value="ECO:0007669"/>
    <property type="project" value="UniProtKB-KW"/>
</dbReference>
<dbReference type="RefSeq" id="XP_001795535.1">
    <property type="nucleotide sequence ID" value="XM_001795483.1"/>
</dbReference>
<dbReference type="AlphaFoldDB" id="Q0USY8"/>
<dbReference type="InterPro" id="IPR013595">
    <property type="entry name" value="Pept_S33_TAP-like_C"/>
</dbReference>
<evidence type="ECO:0000313" key="4">
    <source>
        <dbReference type="EMBL" id="EAT87517.2"/>
    </source>
</evidence>
<keyword evidence="2" id="KW-0378">Hydrolase</keyword>
<dbReference type="SUPFAM" id="SSF53474">
    <property type="entry name" value="alpha/beta-Hydrolases"/>
    <property type="match status" value="1"/>
</dbReference>
<sequence length="447" mass="49005">MLLLNLPALLHALGTENNLVGFDPRGVNNPGPVLSCFLDGELGTSRLYRDLDTPVDMHDAKSYGEVFARATAFGEFCTNAHSAANDTAKYVNTVAIANDMRHYIELLAKSKGQNVQNAQLWYYALSYGSVLGTTFASLFPNRVGRIAVDGIVDGEDYYNGKWSANVADADYAFRYFFRRCHEADSPDAIEHRFDKIAADLQKMPIPATLGTPLVITHTHLKMVVAKASYFPLESYVELANMLVELEKGNGTGVADNLGLALRFNSCSVLPLWSYPDAEPEKFIACTDANGRANLTYEGFVVRADELIRTSKYLGEAWAAGTSISCRKLDIRAPKSQVLNEYPSAPTTSTPLLFLSASIDPVTPLRSARKMTNRFGGARLLIQDSVGHTTTASTSECTYGYLRKYFSDGSLPEDGTVCPVDVYPFRDAPVDCPLIIMERGLFGISSFL</sequence>
<organism evidence="4 5">
    <name type="scientific">Phaeosphaeria nodorum (strain SN15 / ATCC MYA-4574 / FGSC 10173)</name>
    <name type="common">Glume blotch fungus</name>
    <name type="synonym">Parastagonospora nodorum</name>
    <dbReference type="NCBI Taxonomy" id="321614"/>
    <lineage>
        <taxon>Eukaryota</taxon>
        <taxon>Fungi</taxon>
        <taxon>Dikarya</taxon>
        <taxon>Ascomycota</taxon>
        <taxon>Pezizomycotina</taxon>
        <taxon>Dothideomycetes</taxon>
        <taxon>Pleosporomycetidae</taxon>
        <taxon>Pleosporales</taxon>
        <taxon>Pleosporineae</taxon>
        <taxon>Phaeosphaeriaceae</taxon>
        <taxon>Parastagonospora</taxon>
    </lineage>
</organism>
<gene>
    <name evidence="4" type="ORF">SNOG_05126</name>
</gene>
<proteinExistence type="inferred from homology"/>
<reference evidence="5" key="1">
    <citation type="journal article" date="2007" name="Plant Cell">
        <title>Dothideomycete-plant interactions illuminated by genome sequencing and EST analysis of the wheat pathogen Stagonospora nodorum.</title>
        <authorList>
            <person name="Hane J.K."/>
            <person name="Lowe R.G."/>
            <person name="Solomon P.S."/>
            <person name="Tan K.C."/>
            <person name="Schoch C.L."/>
            <person name="Spatafora J.W."/>
            <person name="Crous P.W."/>
            <person name="Kodira C."/>
            <person name="Birren B.W."/>
            <person name="Galagan J.E."/>
            <person name="Torriani S.F."/>
            <person name="McDonald B.A."/>
            <person name="Oliver R.P."/>
        </authorList>
    </citation>
    <scope>NUCLEOTIDE SEQUENCE [LARGE SCALE GENOMIC DNA]</scope>
    <source>
        <strain evidence="5">SN15 / ATCC MYA-4574 / FGSC 10173</strain>
    </source>
</reference>
<evidence type="ECO:0000256" key="1">
    <source>
        <dbReference type="ARBA" id="ARBA00010088"/>
    </source>
</evidence>
<accession>Q0USY8</accession>
<dbReference type="eggNOG" id="ENOG502RY03">
    <property type="taxonomic scope" value="Eukaryota"/>
</dbReference>
<dbReference type="InParanoid" id="Q0USY8"/>
<dbReference type="InterPro" id="IPR029058">
    <property type="entry name" value="AB_hydrolase_fold"/>
</dbReference>
<dbReference type="Pfam" id="PF08386">
    <property type="entry name" value="Abhydrolase_4"/>
    <property type="match status" value="1"/>
</dbReference>
<dbReference type="PANTHER" id="PTHR43248">
    <property type="entry name" value="2-SUCCINYL-6-HYDROXY-2,4-CYCLOHEXADIENE-1-CARBOXYLATE SYNTHASE"/>
    <property type="match status" value="1"/>
</dbReference>
<dbReference type="VEuPathDB" id="FungiDB:JI435_417590"/>
<comment type="similarity">
    <text evidence="1">Belongs to the peptidase S33 family.</text>
</comment>
<evidence type="ECO:0000313" key="5">
    <source>
        <dbReference type="Proteomes" id="UP000001055"/>
    </source>
</evidence>
<evidence type="ECO:0000256" key="2">
    <source>
        <dbReference type="ARBA" id="ARBA00022801"/>
    </source>
</evidence>
<dbReference type="InterPro" id="IPR051601">
    <property type="entry name" value="Serine_prot/Carboxylest_S33"/>
</dbReference>
<dbReference type="EMBL" id="CH445331">
    <property type="protein sequence ID" value="EAT87517.2"/>
    <property type="molecule type" value="Genomic_DNA"/>
</dbReference>
<name>Q0USY8_PHANO</name>
<dbReference type="KEGG" id="pno:SNOG_05126"/>
<dbReference type="Gene3D" id="3.40.50.1820">
    <property type="entry name" value="alpha/beta hydrolase"/>
    <property type="match status" value="1"/>
</dbReference>
<protein>
    <recommendedName>
        <fullName evidence="3">Peptidase S33 tripeptidyl aminopeptidase-like C-terminal domain-containing protein</fullName>
    </recommendedName>
</protein>
<dbReference type="GeneID" id="5972410"/>
<feature type="domain" description="Peptidase S33 tripeptidyl aminopeptidase-like C-terminal" evidence="3">
    <location>
        <begin position="312"/>
        <end position="417"/>
    </location>
</feature>
<dbReference type="VEuPathDB" id="FungiDB:JI435_051260"/>
<evidence type="ECO:0000259" key="3">
    <source>
        <dbReference type="Pfam" id="PF08386"/>
    </source>
</evidence>
<dbReference type="PANTHER" id="PTHR43248:SF25">
    <property type="entry name" value="AB HYDROLASE-1 DOMAIN-CONTAINING PROTEIN-RELATED"/>
    <property type="match status" value="1"/>
</dbReference>